<accession>A0A975GA88</accession>
<keyword evidence="1" id="KW-0472">Membrane</keyword>
<keyword evidence="1" id="KW-1133">Transmembrane helix</keyword>
<dbReference type="AlphaFoldDB" id="A0A975GA88"/>
<evidence type="ECO:0000313" key="3">
    <source>
        <dbReference type="Proteomes" id="UP000676169"/>
    </source>
</evidence>
<dbReference type="RefSeq" id="WP_211631599.1">
    <property type="nucleotide sequence ID" value="NZ_CP073100.1"/>
</dbReference>
<keyword evidence="1" id="KW-0812">Transmembrane</keyword>
<sequence>MIVLLKTAIVLFLFAWTFLGGWLVVRYNVLFGPHRDDPAETPGARSFGVAHIGAVWIGTFSLAIYFLCR</sequence>
<evidence type="ECO:0000256" key="1">
    <source>
        <dbReference type="SAM" id="Phobius"/>
    </source>
</evidence>
<evidence type="ECO:0000313" key="2">
    <source>
        <dbReference type="EMBL" id="QUE51460.1"/>
    </source>
</evidence>
<dbReference type="EMBL" id="CP073100">
    <property type="protein sequence ID" value="QUE51460.1"/>
    <property type="molecule type" value="Genomic_DNA"/>
</dbReference>
<feature type="transmembrane region" description="Helical" evidence="1">
    <location>
        <begin position="47"/>
        <end position="68"/>
    </location>
</feature>
<dbReference type="KEGG" id="lamb:KBB96_00845"/>
<organism evidence="2 3">
    <name type="scientific">Luteolibacter ambystomatis</name>
    <dbReference type="NCBI Taxonomy" id="2824561"/>
    <lineage>
        <taxon>Bacteria</taxon>
        <taxon>Pseudomonadati</taxon>
        <taxon>Verrucomicrobiota</taxon>
        <taxon>Verrucomicrobiia</taxon>
        <taxon>Verrucomicrobiales</taxon>
        <taxon>Verrucomicrobiaceae</taxon>
        <taxon>Luteolibacter</taxon>
    </lineage>
</organism>
<protein>
    <submittedName>
        <fullName evidence="2">Uncharacterized protein</fullName>
    </submittedName>
</protein>
<feature type="transmembrane region" description="Helical" evidence="1">
    <location>
        <begin position="7"/>
        <end position="27"/>
    </location>
</feature>
<gene>
    <name evidence="2" type="ORF">KBB96_00845</name>
</gene>
<keyword evidence="3" id="KW-1185">Reference proteome</keyword>
<name>A0A975GA88_9BACT</name>
<dbReference type="Proteomes" id="UP000676169">
    <property type="component" value="Chromosome"/>
</dbReference>
<proteinExistence type="predicted"/>
<reference evidence="2" key="1">
    <citation type="submission" date="2021-04" db="EMBL/GenBank/DDBJ databases">
        <title>Luteolibacter sp. 32A isolated from the skin of an Anderson's salamander (Ambystoma andersonii).</title>
        <authorList>
            <person name="Spergser J."/>
            <person name="Busse H.-J."/>
        </authorList>
    </citation>
    <scope>NUCLEOTIDE SEQUENCE</scope>
    <source>
        <strain evidence="2">32A</strain>
    </source>
</reference>